<name>A0ABN7WWW3_GIGMA</name>
<organism evidence="2 3">
    <name type="scientific">Gigaspora margarita</name>
    <dbReference type="NCBI Taxonomy" id="4874"/>
    <lineage>
        <taxon>Eukaryota</taxon>
        <taxon>Fungi</taxon>
        <taxon>Fungi incertae sedis</taxon>
        <taxon>Mucoromycota</taxon>
        <taxon>Glomeromycotina</taxon>
        <taxon>Glomeromycetes</taxon>
        <taxon>Diversisporales</taxon>
        <taxon>Gigasporaceae</taxon>
        <taxon>Gigaspora</taxon>
    </lineage>
</organism>
<evidence type="ECO:0000313" key="2">
    <source>
        <dbReference type="EMBL" id="CAG8842757.1"/>
    </source>
</evidence>
<feature type="non-terminal residue" evidence="2">
    <location>
        <position position="114"/>
    </location>
</feature>
<sequence>VIARFKDLVLGMEVGNKCAENPEVINVRFIKFVNIKGWGYKKVNRSQYENQNIPEGSGKGNIRKSKCDEDEKKRIEDEVDFEDNAGMMYSVESIEQSGAIMTCKMDVDKKKIDK</sequence>
<evidence type="ECO:0000313" key="3">
    <source>
        <dbReference type="Proteomes" id="UP000789901"/>
    </source>
</evidence>
<comment type="caution">
    <text evidence="2">The sequence shown here is derived from an EMBL/GenBank/DDBJ whole genome shotgun (WGS) entry which is preliminary data.</text>
</comment>
<dbReference type="EMBL" id="CAJVQB010070059">
    <property type="protein sequence ID" value="CAG8842757.1"/>
    <property type="molecule type" value="Genomic_DNA"/>
</dbReference>
<keyword evidence="3" id="KW-1185">Reference proteome</keyword>
<dbReference type="Proteomes" id="UP000789901">
    <property type="component" value="Unassembled WGS sequence"/>
</dbReference>
<feature type="region of interest" description="Disordered" evidence="1">
    <location>
        <begin position="50"/>
        <end position="70"/>
    </location>
</feature>
<protein>
    <submittedName>
        <fullName evidence="2">26282_t:CDS:1</fullName>
    </submittedName>
</protein>
<feature type="non-terminal residue" evidence="2">
    <location>
        <position position="1"/>
    </location>
</feature>
<reference evidence="2 3" key="1">
    <citation type="submission" date="2021-06" db="EMBL/GenBank/DDBJ databases">
        <authorList>
            <person name="Kallberg Y."/>
            <person name="Tangrot J."/>
            <person name="Rosling A."/>
        </authorList>
    </citation>
    <scope>NUCLEOTIDE SEQUENCE [LARGE SCALE GENOMIC DNA]</scope>
    <source>
        <strain evidence="2 3">120-4 pot B 10/14</strain>
    </source>
</reference>
<evidence type="ECO:0000256" key="1">
    <source>
        <dbReference type="SAM" id="MobiDB-lite"/>
    </source>
</evidence>
<proteinExistence type="predicted"/>
<accession>A0ABN7WWW3</accession>
<gene>
    <name evidence="2" type="ORF">GMARGA_LOCUS36159</name>
</gene>